<evidence type="ECO:0000256" key="5">
    <source>
        <dbReference type="ARBA" id="ARBA00022723"/>
    </source>
</evidence>
<keyword evidence="8" id="KW-0460">Magnesium</keyword>
<evidence type="ECO:0000256" key="9">
    <source>
        <dbReference type="ARBA" id="ARBA00030592"/>
    </source>
</evidence>
<dbReference type="PANTHER" id="PTHR11136:SF0">
    <property type="entry name" value="DIHYDROFOLATE SYNTHETASE-RELATED"/>
    <property type="match status" value="1"/>
</dbReference>
<dbReference type="InterPro" id="IPR013221">
    <property type="entry name" value="Mur_ligase_cen"/>
</dbReference>
<evidence type="ECO:0000313" key="15">
    <source>
        <dbReference type="Proteomes" id="UP000095765"/>
    </source>
</evidence>
<dbReference type="Pfam" id="PF02875">
    <property type="entry name" value="Mur_ligase_C"/>
    <property type="match status" value="1"/>
</dbReference>
<dbReference type="OrthoDB" id="9809356at2"/>
<comment type="cofactor">
    <cofactor evidence="1">
        <name>Mg(2+)</name>
        <dbReference type="ChEBI" id="CHEBI:18420"/>
    </cofactor>
</comment>
<dbReference type="GO" id="GO:0005737">
    <property type="term" value="C:cytoplasm"/>
    <property type="evidence" value="ECO:0007669"/>
    <property type="project" value="TreeGrafter"/>
</dbReference>
<evidence type="ECO:0000256" key="6">
    <source>
        <dbReference type="ARBA" id="ARBA00022741"/>
    </source>
</evidence>
<protein>
    <recommendedName>
        <fullName evidence="3">tetrahydrofolate synthase</fullName>
        <ecNumber evidence="3">6.3.2.17</ecNumber>
    </recommendedName>
    <alternativeName>
        <fullName evidence="9">Tetrahydrofolylpolyglutamate synthase</fullName>
    </alternativeName>
</protein>
<keyword evidence="5" id="KW-0479">Metal-binding</keyword>
<evidence type="ECO:0000256" key="1">
    <source>
        <dbReference type="ARBA" id="ARBA00001946"/>
    </source>
</evidence>
<sequence>MTYQEAVSYIHARKRFNGPPTLDRMRRLMALLGDPQERLRIVHIAGTNGKGSTAVMTAAILSAAGLRTGLTVSPFITDFCERIQIDGAPIAHEALAREMTRIAPLAEQVGGMTEFELITAAAYSYFADSGCSAVVAEVGLGGRFDATNVISRPLVSVITRIGLDHTDVLGSTLGEIAFEKCGIIKPGVPVVTCGKQDPDALAVIMEECAKRGCTLSSGNPGAVREVRSGLDGTDFIYQGMRLHLPLIGNHQITNAVTAITAAGQALPALLGRLPDERAIAKALAGVHVPARFEIVQRNPLVIIDGAHNPQAAGALADALTLLGDQPVTGVIGVLADKDSTGLLRALAPRLARVLCVTPESPRALGAHELAVRADAAGLRASAAHSIDEALELAQAVASAQGGAIVVCGSLLFASQVRAKFADVG</sequence>
<dbReference type="PIRSF" id="PIRSF001563">
    <property type="entry name" value="Folylpolyglu_synth"/>
    <property type="match status" value="1"/>
</dbReference>
<evidence type="ECO:0000259" key="12">
    <source>
        <dbReference type="Pfam" id="PF02875"/>
    </source>
</evidence>
<dbReference type="SUPFAM" id="SSF53623">
    <property type="entry name" value="MurD-like peptide ligases, catalytic domain"/>
    <property type="match status" value="1"/>
</dbReference>
<accession>A0A174LTW5</accession>
<evidence type="ECO:0000256" key="4">
    <source>
        <dbReference type="ARBA" id="ARBA00022598"/>
    </source>
</evidence>
<keyword evidence="4 11" id="KW-0436">Ligase</keyword>
<evidence type="ECO:0000256" key="2">
    <source>
        <dbReference type="ARBA" id="ARBA00008276"/>
    </source>
</evidence>
<keyword evidence="6 11" id="KW-0547">Nucleotide-binding</keyword>
<comment type="catalytic activity">
    <reaction evidence="10">
        <text>(6S)-5,6,7,8-tetrahydrofolyl-(gamma-L-Glu)(n) + L-glutamate + ATP = (6S)-5,6,7,8-tetrahydrofolyl-(gamma-L-Glu)(n+1) + ADP + phosphate + H(+)</text>
        <dbReference type="Rhea" id="RHEA:10580"/>
        <dbReference type="Rhea" id="RHEA-COMP:14738"/>
        <dbReference type="Rhea" id="RHEA-COMP:14740"/>
        <dbReference type="ChEBI" id="CHEBI:15378"/>
        <dbReference type="ChEBI" id="CHEBI:29985"/>
        <dbReference type="ChEBI" id="CHEBI:30616"/>
        <dbReference type="ChEBI" id="CHEBI:43474"/>
        <dbReference type="ChEBI" id="CHEBI:141005"/>
        <dbReference type="ChEBI" id="CHEBI:456216"/>
        <dbReference type="EC" id="6.3.2.17"/>
    </reaction>
</comment>
<feature type="domain" description="Mur ligase C-terminal" evidence="12">
    <location>
        <begin position="291"/>
        <end position="409"/>
    </location>
</feature>
<evidence type="ECO:0000256" key="10">
    <source>
        <dbReference type="ARBA" id="ARBA00047493"/>
    </source>
</evidence>
<dbReference type="Gene3D" id="3.40.1190.10">
    <property type="entry name" value="Mur-like, catalytic domain"/>
    <property type="match status" value="1"/>
</dbReference>
<dbReference type="Gene3D" id="3.90.190.20">
    <property type="entry name" value="Mur ligase, C-terminal domain"/>
    <property type="match status" value="1"/>
</dbReference>
<dbReference type="NCBIfam" id="TIGR01499">
    <property type="entry name" value="folC"/>
    <property type="match status" value="1"/>
</dbReference>
<dbReference type="EC" id="6.3.2.17" evidence="3"/>
<dbReference type="EMBL" id="CZBE01000002">
    <property type="protein sequence ID" value="CUP27674.1"/>
    <property type="molecule type" value="Genomic_DNA"/>
</dbReference>
<organism evidence="14 15">
    <name type="scientific">Anaerotruncus colihominis</name>
    <dbReference type="NCBI Taxonomy" id="169435"/>
    <lineage>
        <taxon>Bacteria</taxon>
        <taxon>Bacillati</taxon>
        <taxon>Bacillota</taxon>
        <taxon>Clostridia</taxon>
        <taxon>Eubacteriales</taxon>
        <taxon>Oscillospiraceae</taxon>
        <taxon>Anaerotruncus</taxon>
    </lineage>
</organism>
<dbReference type="InterPro" id="IPR004101">
    <property type="entry name" value="Mur_ligase_C"/>
</dbReference>
<dbReference type="AlphaFoldDB" id="A0A174LTW5"/>
<dbReference type="SUPFAM" id="SSF53244">
    <property type="entry name" value="MurD-like peptide ligases, peptide-binding domain"/>
    <property type="match status" value="1"/>
</dbReference>
<dbReference type="GO" id="GO:0008841">
    <property type="term" value="F:dihydrofolate synthase activity"/>
    <property type="evidence" value="ECO:0007669"/>
    <property type="project" value="TreeGrafter"/>
</dbReference>
<dbReference type="RefSeq" id="WP_055243841.1">
    <property type="nucleotide sequence ID" value="NZ_CZBE01000002.1"/>
</dbReference>
<gene>
    <name evidence="14" type="primary">fgs</name>
    <name evidence="14" type="ORF">ERS852551_00275</name>
</gene>
<dbReference type="FunFam" id="3.40.1190.10:FF:000011">
    <property type="entry name" value="Folylpolyglutamate synthase/dihydrofolate synthase"/>
    <property type="match status" value="1"/>
</dbReference>
<evidence type="ECO:0000256" key="11">
    <source>
        <dbReference type="PIRNR" id="PIRNR001563"/>
    </source>
</evidence>
<proteinExistence type="inferred from homology"/>
<dbReference type="PANTHER" id="PTHR11136">
    <property type="entry name" value="FOLYLPOLYGLUTAMATE SYNTHASE-RELATED"/>
    <property type="match status" value="1"/>
</dbReference>
<dbReference type="Proteomes" id="UP000095765">
    <property type="component" value="Unassembled WGS sequence"/>
</dbReference>
<reference evidence="14 15" key="1">
    <citation type="submission" date="2015-09" db="EMBL/GenBank/DDBJ databases">
        <authorList>
            <consortium name="Pathogen Informatics"/>
        </authorList>
    </citation>
    <scope>NUCLEOTIDE SEQUENCE [LARGE SCALE GENOMIC DNA]</scope>
    <source>
        <strain evidence="14 15">2789STDY5834939</strain>
    </source>
</reference>
<feature type="domain" description="Mur ligase central" evidence="13">
    <location>
        <begin position="44"/>
        <end position="262"/>
    </location>
</feature>
<evidence type="ECO:0000256" key="3">
    <source>
        <dbReference type="ARBA" id="ARBA00013025"/>
    </source>
</evidence>
<evidence type="ECO:0000256" key="7">
    <source>
        <dbReference type="ARBA" id="ARBA00022840"/>
    </source>
</evidence>
<comment type="similarity">
    <text evidence="2 11">Belongs to the folylpolyglutamate synthase family.</text>
</comment>
<dbReference type="InterPro" id="IPR036565">
    <property type="entry name" value="Mur-like_cat_sf"/>
</dbReference>
<dbReference type="Pfam" id="PF08245">
    <property type="entry name" value="Mur_ligase_M"/>
    <property type="match status" value="1"/>
</dbReference>
<keyword evidence="7 11" id="KW-0067">ATP-binding</keyword>
<dbReference type="GO" id="GO:0005524">
    <property type="term" value="F:ATP binding"/>
    <property type="evidence" value="ECO:0007669"/>
    <property type="project" value="UniProtKB-KW"/>
</dbReference>
<evidence type="ECO:0000259" key="13">
    <source>
        <dbReference type="Pfam" id="PF08245"/>
    </source>
</evidence>
<evidence type="ECO:0000313" key="14">
    <source>
        <dbReference type="EMBL" id="CUP27674.1"/>
    </source>
</evidence>
<name>A0A174LTW5_9FIRM</name>
<evidence type="ECO:0000256" key="8">
    <source>
        <dbReference type="ARBA" id="ARBA00022842"/>
    </source>
</evidence>
<dbReference type="InterPro" id="IPR001645">
    <property type="entry name" value="Folylpolyglutamate_synth"/>
</dbReference>
<dbReference type="GO" id="GO:0004326">
    <property type="term" value="F:tetrahydrofolylpolyglutamate synthase activity"/>
    <property type="evidence" value="ECO:0007669"/>
    <property type="project" value="UniProtKB-EC"/>
</dbReference>
<dbReference type="InterPro" id="IPR036615">
    <property type="entry name" value="Mur_ligase_C_dom_sf"/>
</dbReference>
<dbReference type="GO" id="GO:0046872">
    <property type="term" value="F:metal ion binding"/>
    <property type="evidence" value="ECO:0007669"/>
    <property type="project" value="UniProtKB-KW"/>
</dbReference>